<name>A0ABZ0RIS7_9BACT</name>
<dbReference type="RefSeq" id="WP_319832839.1">
    <property type="nucleotide sequence ID" value="NZ_CP138858.1"/>
</dbReference>
<protein>
    <recommendedName>
        <fullName evidence="4">Glycosyl hydrolase family 43</fullName>
    </recommendedName>
</protein>
<evidence type="ECO:0000313" key="2">
    <source>
        <dbReference type="EMBL" id="WPJ95972.1"/>
    </source>
</evidence>
<organism evidence="2 3">
    <name type="scientific">Coraliomargarita algicola</name>
    <dbReference type="NCBI Taxonomy" id="3092156"/>
    <lineage>
        <taxon>Bacteria</taxon>
        <taxon>Pseudomonadati</taxon>
        <taxon>Verrucomicrobiota</taxon>
        <taxon>Opitutia</taxon>
        <taxon>Puniceicoccales</taxon>
        <taxon>Coraliomargaritaceae</taxon>
        <taxon>Coraliomargarita</taxon>
    </lineage>
</organism>
<reference evidence="2 3" key="1">
    <citation type="submission" date="2023-11" db="EMBL/GenBank/DDBJ databases">
        <title>Coraliomargarita sp. nov., isolated from marine algae.</title>
        <authorList>
            <person name="Lee J.K."/>
            <person name="Baek J.H."/>
            <person name="Kim J.M."/>
            <person name="Choi D.G."/>
            <person name="Jeon C.O."/>
        </authorList>
    </citation>
    <scope>NUCLEOTIDE SEQUENCE [LARGE SCALE GENOMIC DNA]</scope>
    <source>
        <strain evidence="2 3">J2-16</strain>
    </source>
</reference>
<evidence type="ECO:0000256" key="1">
    <source>
        <dbReference type="SAM" id="SignalP"/>
    </source>
</evidence>
<keyword evidence="1" id="KW-0732">Signal</keyword>
<evidence type="ECO:0008006" key="4">
    <source>
        <dbReference type="Google" id="ProtNLM"/>
    </source>
</evidence>
<dbReference type="SUPFAM" id="SSF75005">
    <property type="entry name" value="Arabinanase/levansucrase/invertase"/>
    <property type="match status" value="1"/>
</dbReference>
<dbReference type="EMBL" id="CP138858">
    <property type="protein sequence ID" value="WPJ95972.1"/>
    <property type="molecule type" value="Genomic_DNA"/>
</dbReference>
<dbReference type="InterPro" id="IPR023296">
    <property type="entry name" value="Glyco_hydro_beta-prop_sf"/>
</dbReference>
<accession>A0ABZ0RIS7</accession>
<gene>
    <name evidence="2" type="ORF">SH580_21380</name>
</gene>
<sequence length="501" mass="56293">MRKTGQTGRSVIFMLGVATSTVFADQAWIIDTQAEWEQGISAQKQLEFKDGMATPTASSAALRSTLKRFNAKREAGMLTVKQSDLWQNWNPRPNIGPKLGDSPVFISVGPQDYWMLGRCHMKPQRPLETVTLPGYDEPLLKTAKPNEFVAPGGLQPHAGGYQAWHSRDMETWVYYGSVTETFSAWVTTAEYVDGKFYIYYDFPNDQDPHLYIDDDLTDGKPGKNMGMAFEDPSHGSDCVFIRDKEGKFHVIYEDWSPIFANKYSFDSPLAGHAVSEDGIKDFEILAPAVDHRTNPTGVIKTYNHPHWVKEAPERFSSNIGEYEVHEPEQNAYGDWASICIGDQYYLFGDYDAAGKHSRDGSHMQVGWFTSSSLDEEFTFCGSIGEGHPDPDICFAEGQFYLATQPEIDYVSPGPWVESVEVRVGVDTTNDGEVDQWSNWQAVKERYDHTPGFAKQITRTPAEVDLSDLPAGYGFQFEIKMTDTTENESKPVLDKVSLTFSN</sequence>
<evidence type="ECO:0000313" key="3">
    <source>
        <dbReference type="Proteomes" id="UP001324993"/>
    </source>
</evidence>
<keyword evidence="3" id="KW-1185">Reference proteome</keyword>
<dbReference type="Gene3D" id="2.115.10.20">
    <property type="entry name" value="Glycosyl hydrolase domain, family 43"/>
    <property type="match status" value="1"/>
</dbReference>
<feature type="signal peptide" evidence="1">
    <location>
        <begin position="1"/>
        <end position="24"/>
    </location>
</feature>
<proteinExistence type="predicted"/>
<feature type="chain" id="PRO_5046723815" description="Glycosyl hydrolase family 43" evidence="1">
    <location>
        <begin position="25"/>
        <end position="501"/>
    </location>
</feature>
<dbReference type="Proteomes" id="UP001324993">
    <property type="component" value="Chromosome"/>
</dbReference>